<dbReference type="PANTHER" id="PTHR47204:SF1">
    <property type="entry name" value="RIBONUCLEASE H2 SUBUNIT C"/>
    <property type="match status" value="1"/>
</dbReference>
<accession>A0A6V7PUZ0</accession>
<dbReference type="Gene3D" id="2.40.128.680">
    <property type="match status" value="1"/>
</dbReference>
<dbReference type="InterPro" id="IPR013924">
    <property type="entry name" value="RNase_H2_suC"/>
</dbReference>
<name>A0A6V7PUZ0_ANACO</name>
<dbReference type="GO" id="GO:0006401">
    <property type="term" value="P:RNA catabolic process"/>
    <property type="evidence" value="ECO:0007669"/>
    <property type="project" value="InterPro"/>
</dbReference>
<evidence type="ECO:0000256" key="1">
    <source>
        <dbReference type="SAM" id="MobiDB-lite"/>
    </source>
</evidence>
<evidence type="ECO:0000313" key="2">
    <source>
        <dbReference type="EMBL" id="CAD1834553.1"/>
    </source>
</evidence>
<feature type="compositionally biased region" description="Low complexity" evidence="1">
    <location>
        <begin position="8"/>
        <end position="22"/>
    </location>
</feature>
<feature type="region of interest" description="Disordered" evidence="1">
    <location>
        <begin position="1"/>
        <end position="40"/>
    </location>
</feature>
<dbReference type="Pfam" id="PF08615">
    <property type="entry name" value="RNase_H2_suC"/>
    <property type="match status" value="1"/>
</dbReference>
<sequence length="191" mass="20652">MEDERSSPRVSPPATTTTSAASHGGGVAGTIRLRHSPPPPSAADAIGGVHLLPCSIKHNGPCAISHYFKPRTTDVEVDGLSVEEAFFRGRKLLGATVPIPMAIAVRYILERKKLGKGKDAEGSTDGDFSSWASRAEFRSVTYWNHDSLPSTDDPLLRCFHWFPVANALHKPVNAEELAKASKAVQDKKQLN</sequence>
<dbReference type="AlphaFoldDB" id="A0A6V7PUZ0"/>
<organism evidence="2">
    <name type="scientific">Ananas comosus var. bracteatus</name>
    <name type="common">red pineapple</name>
    <dbReference type="NCBI Taxonomy" id="296719"/>
    <lineage>
        <taxon>Eukaryota</taxon>
        <taxon>Viridiplantae</taxon>
        <taxon>Streptophyta</taxon>
        <taxon>Embryophyta</taxon>
        <taxon>Tracheophyta</taxon>
        <taxon>Spermatophyta</taxon>
        <taxon>Magnoliopsida</taxon>
        <taxon>Liliopsida</taxon>
        <taxon>Poales</taxon>
        <taxon>Bromeliaceae</taxon>
        <taxon>Bromelioideae</taxon>
        <taxon>Ananas</taxon>
    </lineage>
</organism>
<proteinExistence type="predicted"/>
<protein>
    <submittedName>
        <fullName evidence="2">Uncharacterized protein</fullName>
    </submittedName>
</protein>
<reference evidence="2" key="1">
    <citation type="submission" date="2020-07" db="EMBL/GenBank/DDBJ databases">
        <authorList>
            <person name="Lin J."/>
        </authorList>
    </citation>
    <scope>NUCLEOTIDE SEQUENCE</scope>
</reference>
<dbReference type="EMBL" id="LR862152">
    <property type="protein sequence ID" value="CAD1834553.1"/>
    <property type="molecule type" value="Genomic_DNA"/>
</dbReference>
<dbReference type="GO" id="GO:0032299">
    <property type="term" value="C:ribonuclease H2 complex"/>
    <property type="evidence" value="ECO:0007669"/>
    <property type="project" value="InterPro"/>
</dbReference>
<gene>
    <name evidence="2" type="ORF">CB5_LOCUS17764</name>
</gene>
<dbReference type="PANTHER" id="PTHR47204">
    <property type="entry name" value="OS02G0168900 PROTEIN"/>
    <property type="match status" value="1"/>
</dbReference>
<dbReference type="CDD" id="cd09271">
    <property type="entry name" value="RNase_H2-C"/>
    <property type="match status" value="1"/>
</dbReference>